<dbReference type="InterPro" id="IPR001680">
    <property type="entry name" value="WD40_rpt"/>
</dbReference>
<feature type="compositionally biased region" description="Gly residues" evidence="4">
    <location>
        <begin position="144"/>
        <end position="157"/>
    </location>
</feature>
<feature type="compositionally biased region" description="Basic and acidic residues" evidence="4">
    <location>
        <begin position="229"/>
        <end position="253"/>
    </location>
</feature>
<gene>
    <name evidence="6" type="ORF">Mam01_70160</name>
</gene>
<keyword evidence="7" id="KW-1185">Reference proteome</keyword>
<dbReference type="SUPFAM" id="SSF50978">
    <property type="entry name" value="WD40 repeat-like"/>
    <property type="match status" value="2"/>
</dbReference>
<dbReference type="SUPFAM" id="SSF50998">
    <property type="entry name" value="Quinoprotein alcohol dehydrogenase-like"/>
    <property type="match status" value="1"/>
</dbReference>
<evidence type="ECO:0000313" key="7">
    <source>
        <dbReference type="Proteomes" id="UP000651728"/>
    </source>
</evidence>
<organism evidence="6 7">
    <name type="scientific">Microbispora amethystogenes</name>
    <dbReference type="NCBI Taxonomy" id="1427754"/>
    <lineage>
        <taxon>Bacteria</taxon>
        <taxon>Bacillati</taxon>
        <taxon>Actinomycetota</taxon>
        <taxon>Actinomycetes</taxon>
        <taxon>Streptosporangiales</taxon>
        <taxon>Streptosporangiaceae</taxon>
        <taxon>Microbispora</taxon>
    </lineage>
</organism>
<dbReference type="InterPro" id="IPR011047">
    <property type="entry name" value="Quinoprotein_ADH-like_sf"/>
</dbReference>
<feature type="repeat" description="WD" evidence="3">
    <location>
        <begin position="898"/>
        <end position="933"/>
    </location>
</feature>
<dbReference type="CDD" id="cd00200">
    <property type="entry name" value="WD40"/>
    <property type="match status" value="2"/>
</dbReference>
<feature type="domain" description="Novel STAND NTPase 1" evidence="5">
    <location>
        <begin position="212"/>
        <end position="497"/>
    </location>
</feature>
<evidence type="ECO:0000256" key="3">
    <source>
        <dbReference type="PROSITE-ProRule" id="PRU00221"/>
    </source>
</evidence>
<feature type="repeat" description="WD" evidence="3">
    <location>
        <begin position="980"/>
        <end position="1021"/>
    </location>
</feature>
<dbReference type="InterPro" id="IPR001387">
    <property type="entry name" value="Cro/C1-type_HTH"/>
</dbReference>
<dbReference type="PROSITE" id="PS00678">
    <property type="entry name" value="WD_REPEATS_1"/>
    <property type="match status" value="10"/>
</dbReference>
<keyword evidence="2" id="KW-0677">Repeat</keyword>
<feature type="domain" description="Novel STAND NTPase 1" evidence="5">
    <location>
        <begin position="103"/>
        <end position="206"/>
    </location>
</feature>
<dbReference type="Gene3D" id="2.130.10.10">
    <property type="entry name" value="YVTN repeat-like/Quinoprotein amine dehydrogenase"/>
    <property type="match status" value="5"/>
</dbReference>
<dbReference type="InterPro" id="IPR027417">
    <property type="entry name" value="P-loop_NTPase"/>
</dbReference>
<dbReference type="PROSITE" id="PS50082">
    <property type="entry name" value="WD_REPEATS_2"/>
    <property type="match status" value="13"/>
</dbReference>
<evidence type="ECO:0000256" key="4">
    <source>
        <dbReference type="SAM" id="MobiDB-lite"/>
    </source>
</evidence>
<dbReference type="PANTHER" id="PTHR19848:SF8">
    <property type="entry name" value="F-BOX AND WD REPEAT DOMAIN CONTAINING 7"/>
    <property type="match status" value="1"/>
</dbReference>
<comment type="caution">
    <text evidence="6">The sequence shown here is derived from an EMBL/GenBank/DDBJ whole genome shotgun (WGS) entry which is preliminary data.</text>
</comment>
<sequence>MAQDAAGPDPGRIRDREGFARELTMLRERAGLTVRQVAMRAGSPGAHSTIGDWFAGRGLPSLALRELFERVLTVCGAAEVAAWVDAWQRVRRGRSRRRAGVEPYRGLAGFEAEHAAWFFGRNALTERLLRAVTELDGTEADGTEPGGTELGGTELGGDQPDGGGLLLVIGASGAGKSSLLRAGLVAALRERGRAVTVCTPASRPVIAARPGEVLIVDQFEEIFTVSREPASREPASREPASREPASREPVSREPEQAAFVDALVRAAAGGAVVVIGLRADFYGHLLRFPVLAAAAQHGQVPVGPMTRDELRDAIVEPARKAGLTVEDALVELLLREAGRAHDAGVLPLLSHALYATWLNDQGHGLTVAGYQEAGGIEGAVAASATEIYEELSPERRELARRLFLHLVHVSADAPDTRRRVSPADLPSPGPAMTEVLHRFADQRLLTLDQETVEITHEALLSAWPLLADWLAADRAALLLGRRFATDAQAWRHERSDPDVLYRGARLLAAQEWAQRHPSDVTPTMADFLRASGRQVRRRTRRLYQTIAALVALVVVAAVAAVTASQAQRTAVRQRDQALSRRLAGDAIALRGTNPALSAQLGLAAYRLADTPEARGSVLSAPAVPYATRLTAHRAPAYATAFTPDGRILATAGLDRTVRLWNVSDPHRPAPLAVVDASDGVMSAAFRPDGRILATSGADHTARLWDVTDARRPRPLAVLRGHTDAVRTVAFDPRGRLLVTASYDRTAGLWDVSDPGRALRIATLTGYSEGLTSAVFSPDHDVLVTTSADAAVRVWDVGDPRHPRALPSLKGHTDRVLCAAFTSDGRLLATGGFDNTIRLWDLRHPDRPRPVGVLTGHQNGIVSLAFAPGGRTLASGSYDRTARVWDVTDPAFPSEPLVLSGHADVVYSVAFSPDGRSLATAGKDTTVRVWDLRTSVLSGHSSPVQSLAASPDGRLLVAGGYRTARVWDVAAPGGPVPLATLTGHTDNITAAAFHPEGRLLATGGQDRTVRLWDLSDPRRPRSLTVQARHEANVTSVAFAPGGDLLAGASADGTIDLWRVSDPRRPAHLTTLGGGNGSVDAIAFVRSSRDGLLLAGAGADGVIRLWRVADPPDRLDPRDPRDPAALRGQTGAVTRVAVSPAGRTLAGAGLDGSVRLWDLTNGPRDARVVATLTGHADAVTGAAFSPDGHTLATGSLDGSVRLWVVDNARDVRVVATLTGHDGRVQTLTYLPGGRAVATGGEDTTVRLWDVDAGHAARRICAFAHPPVTRAEWAAYLPSDLPFRPPC</sequence>
<dbReference type="PROSITE" id="PS50294">
    <property type="entry name" value="WD_REPEATS_REGION"/>
    <property type="match status" value="13"/>
</dbReference>
<keyword evidence="1 3" id="KW-0853">WD repeat</keyword>
<feature type="repeat" description="WD" evidence="3">
    <location>
        <begin position="1124"/>
        <end position="1165"/>
    </location>
</feature>
<dbReference type="SUPFAM" id="SSF52540">
    <property type="entry name" value="P-loop containing nucleoside triphosphate hydrolases"/>
    <property type="match status" value="1"/>
</dbReference>
<dbReference type="Pfam" id="PF20703">
    <property type="entry name" value="nSTAND1"/>
    <property type="match status" value="2"/>
</dbReference>
<dbReference type="Proteomes" id="UP000651728">
    <property type="component" value="Unassembled WGS sequence"/>
</dbReference>
<protein>
    <recommendedName>
        <fullName evidence="5">Novel STAND NTPase 1 domain-containing protein</fullName>
    </recommendedName>
</protein>
<evidence type="ECO:0000256" key="1">
    <source>
        <dbReference type="ARBA" id="ARBA00022574"/>
    </source>
</evidence>
<feature type="repeat" description="WD" evidence="3">
    <location>
        <begin position="629"/>
        <end position="663"/>
    </location>
</feature>
<feature type="repeat" description="WD" evidence="3">
    <location>
        <begin position="853"/>
        <end position="886"/>
    </location>
</feature>
<dbReference type="RefSeq" id="WP_204289504.1">
    <property type="nucleotide sequence ID" value="NZ_BAABEJ010000032.1"/>
</dbReference>
<dbReference type="Pfam" id="PF13560">
    <property type="entry name" value="HTH_31"/>
    <property type="match status" value="1"/>
</dbReference>
<feature type="region of interest" description="Disordered" evidence="4">
    <location>
        <begin position="227"/>
        <end position="253"/>
    </location>
</feature>
<evidence type="ECO:0000313" key="6">
    <source>
        <dbReference type="EMBL" id="GIH36852.1"/>
    </source>
</evidence>
<feature type="repeat" description="WD" evidence="3">
    <location>
        <begin position="763"/>
        <end position="796"/>
    </location>
</feature>
<feature type="repeat" description="WD" evidence="3">
    <location>
        <begin position="1215"/>
        <end position="1256"/>
    </location>
</feature>
<evidence type="ECO:0000256" key="2">
    <source>
        <dbReference type="ARBA" id="ARBA00022737"/>
    </source>
</evidence>
<dbReference type="Pfam" id="PF00400">
    <property type="entry name" value="WD40"/>
    <property type="match status" value="14"/>
</dbReference>
<feature type="repeat" description="WD" evidence="3">
    <location>
        <begin position="1025"/>
        <end position="1066"/>
    </location>
</feature>
<dbReference type="EMBL" id="BOOB01000070">
    <property type="protein sequence ID" value="GIH36852.1"/>
    <property type="molecule type" value="Genomic_DNA"/>
</dbReference>
<dbReference type="PRINTS" id="PR00320">
    <property type="entry name" value="GPROTEINBRPT"/>
</dbReference>
<feature type="repeat" description="WD" evidence="3">
    <location>
        <begin position="808"/>
        <end position="842"/>
    </location>
</feature>
<name>A0ABQ4FPU9_9ACTN</name>
<dbReference type="CDD" id="cd00093">
    <property type="entry name" value="HTH_XRE"/>
    <property type="match status" value="1"/>
</dbReference>
<dbReference type="InterPro" id="IPR036322">
    <property type="entry name" value="WD40_repeat_dom_sf"/>
</dbReference>
<feature type="region of interest" description="Disordered" evidence="4">
    <location>
        <begin position="135"/>
        <end position="157"/>
    </location>
</feature>
<dbReference type="InterPro" id="IPR015943">
    <property type="entry name" value="WD40/YVTN_repeat-like_dom_sf"/>
</dbReference>
<dbReference type="PANTHER" id="PTHR19848">
    <property type="entry name" value="WD40 REPEAT PROTEIN"/>
    <property type="match status" value="1"/>
</dbReference>
<dbReference type="InterPro" id="IPR020472">
    <property type="entry name" value="WD40_PAC1"/>
</dbReference>
<evidence type="ECO:0000259" key="5">
    <source>
        <dbReference type="Pfam" id="PF20703"/>
    </source>
</evidence>
<dbReference type="InterPro" id="IPR049052">
    <property type="entry name" value="nSTAND1"/>
</dbReference>
<accession>A0ABQ4FPU9</accession>
<feature type="repeat" description="WD" evidence="3">
    <location>
        <begin position="1170"/>
        <end position="1211"/>
    </location>
</feature>
<dbReference type="InterPro" id="IPR019775">
    <property type="entry name" value="WD40_repeat_CS"/>
</dbReference>
<reference evidence="6 7" key="1">
    <citation type="submission" date="2021-01" db="EMBL/GenBank/DDBJ databases">
        <title>Whole genome shotgun sequence of Microbispora amethystogenes NBRC 101907.</title>
        <authorList>
            <person name="Komaki H."/>
            <person name="Tamura T."/>
        </authorList>
    </citation>
    <scope>NUCLEOTIDE SEQUENCE [LARGE SCALE GENOMIC DNA]</scope>
    <source>
        <strain evidence="6 7">NBRC 101907</strain>
    </source>
</reference>
<feature type="repeat" description="WD" evidence="3">
    <location>
        <begin position="673"/>
        <end position="714"/>
    </location>
</feature>
<proteinExistence type="predicted"/>
<feature type="repeat" description="WD" evidence="3">
    <location>
        <begin position="718"/>
        <end position="752"/>
    </location>
</feature>
<dbReference type="SMART" id="SM00320">
    <property type="entry name" value="WD40"/>
    <property type="match status" value="14"/>
</dbReference>
<feature type="repeat" description="WD" evidence="3">
    <location>
        <begin position="936"/>
        <end position="968"/>
    </location>
</feature>